<keyword evidence="5" id="KW-0663">Pyridoxal phosphate</keyword>
<dbReference type="InterPro" id="IPR020578">
    <property type="entry name" value="Aminotrans_V_PyrdxlP_BS"/>
</dbReference>
<dbReference type="GO" id="GO:0030170">
    <property type="term" value="F:pyridoxal phosphate binding"/>
    <property type="evidence" value="ECO:0007669"/>
    <property type="project" value="InterPro"/>
</dbReference>
<evidence type="ECO:0000256" key="6">
    <source>
        <dbReference type="ARBA" id="ARBA00050776"/>
    </source>
</evidence>
<protein>
    <recommendedName>
        <fullName evidence="3">cysteine desulfurase</fullName>
        <ecNumber evidence="3">2.8.1.7</ecNumber>
    </recommendedName>
</protein>
<feature type="domain" description="Aminotransferase class V" evidence="7">
    <location>
        <begin position="26"/>
        <end position="395"/>
    </location>
</feature>
<dbReference type="EMBL" id="PYGI01000012">
    <property type="protein sequence ID" value="PSL13452.1"/>
    <property type="molecule type" value="Genomic_DNA"/>
</dbReference>
<sequence>MSQADPKRWRRDFPLLSVRAHGQPLVYLDNAATTQKPRTVIDTISRFYKTGNANVHRGSHALSAQATVAFEQARDTLARWLGIEDSATLIWTRGTTEAINLVAHSWGRQHLRSGDLILLMQSAHHANIVPWQMLAAATGARIEVIPLLADGDLDREAYHRLLEQKPALVALSHVSNALGTIYPVAALCREAKAVGATVLVDGAQALPHFDLHLDQLGCDFYAFSGHKIFGPTGIGVLWGRRELLEAMPPWQGGGEMIEQVSFDGTTYAGLPFKFEAGTPNIAGAIGLAAAIDYLHGQDRMAMEQHEQALLQHALECCGQIKGFRAVASGSHRVSLMSFELEGHHQQDVAHWLDHQGIAVRAGHHCAMPLMQALGLPGTLRASFAFYNTQQEVERLALALDQLVQSAHSTHLVADMEQSTYQNALNGVYSATDWTSRYQALMHLGQTAPSLPATLKQDCYLLPGCESRVWLITELDAYGHLNCRADADARILRALLTLLLTHVNGLTPAQLLATDLETLLNQLDIQRHLSPSRGNGLLAIIRSLQDFARSQDH</sequence>
<evidence type="ECO:0000256" key="4">
    <source>
        <dbReference type="ARBA" id="ARBA00022679"/>
    </source>
</evidence>
<feature type="domain" description="Fe-S metabolism associated" evidence="8">
    <location>
        <begin position="429"/>
        <end position="544"/>
    </location>
</feature>
<evidence type="ECO:0000256" key="1">
    <source>
        <dbReference type="ARBA" id="ARBA00001933"/>
    </source>
</evidence>
<comment type="cofactor">
    <cofactor evidence="1">
        <name>pyridoxal 5'-phosphate</name>
        <dbReference type="ChEBI" id="CHEBI:597326"/>
    </cofactor>
</comment>
<dbReference type="PROSITE" id="PS00595">
    <property type="entry name" value="AA_TRANSFER_CLASS_5"/>
    <property type="match status" value="1"/>
</dbReference>
<dbReference type="Gene3D" id="3.90.1150.10">
    <property type="entry name" value="Aspartate Aminotransferase, domain 1"/>
    <property type="match status" value="1"/>
</dbReference>
<dbReference type="CDD" id="cd06453">
    <property type="entry name" value="SufS_like"/>
    <property type="match status" value="1"/>
</dbReference>
<gene>
    <name evidence="9" type="ORF">CLV44_11287</name>
</gene>
<keyword evidence="10" id="KW-1185">Reference proteome</keyword>
<organism evidence="9 10">
    <name type="scientific">Marinobacterium halophilum</name>
    <dbReference type="NCBI Taxonomy" id="267374"/>
    <lineage>
        <taxon>Bacteria</taxon>
        <taxon>Pseudomonadati</taxon>
        <taxon>Pseudomonadota</taxon>
        <taxon>Gammaproteobacteria</taxon>
        <taxon>Oceanospirillales</taxon>
        <taxon>Oceanospirillaceae</taxon>
        <taxon>Marinobacterium</taxon>
    </lineage>
</organism>
<evidence type="ECO:0000256" key="3">
    <source>
        <dbReference type="ARBA" id="ARBA00012239"/>
    </source>
</evidence>
<dbReference type="InterPro" id="IPR015422">
    <property type="entry name" value="PyrdxlP-dep_Trfase_small"/>
</dbReference>
<proteinExistence type="inferred from homology"/>
<dbReference type="NCBIfam" id="TIGR01979">
    <property type="entry name" value="sufS"/>
    <property type="match status" value="1"/>
</dbReference>
<evidence type="ECO:0000259" key="8">
    <source>
        <dbReference type="Pfam" id="PF02657"/>
    </source>
</evidence>
<evidence type="ECO:0000313" key="10">
    <source>
        <dbReference type="Proteomes" id="UP000242133"/>
    </source>
</evidence>
<evidence type="ECO:0000256" key="2">
    <source>
        <dbReference type="ARBA" id="ARBA00010447"/>
    </source>
</evidence>
<dbReference type="PANTHER" id="PTHR43586">
    <property type="entry name" value="CYSTEINE DESULFURASE"/>
    <property type="match status" value="1"/>
</dbReference>
<dbReference type="PANTHER" id="PTHR43586:SF8">
    <property type="entry name" value="CYSTEINE DESULFURASE 1, CHLOROPLASTIC"/>
    <property type="match status" value="1"/>
</dbReference>
<dbReference type="Gene3D" id="3.40.640.10">
    <property type="entry name" value="Type I PLP-dependent aspartate aminotransferase-like (Major domain)"/>
    <property type="match status" value="1"/>
</dbReference>
<accession>A0A2P8EVG1</accession>
<dbReference type="SUPFAM" id="SSF82649">
    <property type="entry name" value="SufE/NifU"/>
    <property type="match status" value="1"/>
</dbReference>
<dbReference type="RefSeq" id="WP_106591936.1">
    <property type="nucleotide sequence ID" value="NZ_PYGI01000012.1"/>
</dbReference>
<dbReference type="InterPro" id="IPR003808">
    <property type="entry name" value="Fe-S_metab-assoc_dom"/>
</dbReference>
<dbReference type="Pfam" id="PF00266">
    <property type="entry name" value="Aminotran_5"/>
    <property type="match status" value="1"/>
</dbReference>
<dbReference type="EC" id="2.8.1.7" evidence="3"/>
<dbReference type="Gene3D" id="3.90.1010.10">
    <property type="match status" value="1"/>
</dbReference>
<dbReference type="InterPro" id="IPR010970">
    <property type="entry name" value="Cys_dSase_SufS"/>
</dbReference>
<dbReference type="AlphaFoldDB" id="A0A2P8EVG1"/>
<evidence type="ECO:0000313" key="9">
    <source>
        <dbReference type="EMBL" id="PSL13452.1"/>
    </source>
</evidence>
<dbReference type="InterPro" id="IPR000192">
    <property type="entry name" value="Aminotrans_V_dom"/>
</dbReference>
<dbReference type="GO" id="GO:0031071">
    <property type="term" value="F:cysteine desulfurase activity"/>
    <property type="evidence" value="ECO:0007669"/>
    <property type="project" value="UniProtKB-EC"/>
</dbReference>
<keyword evidence="4" id="KW-0808">Transferase</keyword>
<comment type="caution">
    <text evidence="9">The sequence shown here is derived from an EMBL/GenBank/DDBJ whole genome shotgun (WGS) entry which is preliminary data.</text>
</comment>
<dbReference type="InterPro" id="IPR015424">
    <property type="entry name" value="PyrdxlP-dep_Trfase"/>
</dbReference>
<dbReference type="SUPFAM" id="SSF53383">
    <property type="entry name" value="PLP-dependent transferases"/>
    <property type="match status" value="1"/>
</dbReference>
<dbReference type="InterPro" id="IPR015421">
    <property type="entry name" value="PyrdxlP-dep_Trfase_major"/>
</dbReference>
<evidence type="ECO:0000259" key="7">
    <source>
        <dbReference type="Pfam" id="PF00266"/>
    </source>
</evidence>
<reference evidence="9 10" key="1">
    <citation type="submission" date="2018-03" db="EMBL/GenBank/DDBJ databases">
        <title>Genomic Encyclopedia of Archaeal and Bacterial Type Strains, Phase II (KMG-II): from individual species to whole genera.</title>
        <authorList>
            <person name="Goeker M."/>
        </authorList>
    </citation>
    <scope>NUCLEOTIDE SEQUENCE [LARGE SCALE GENOMIC DNA]</scope>
    <source>
        <strain evidence="9 10">DSM 17586</strain>
    </source>
</reference>
<dbReference type="GO" id="GO:0006534">
    <property type="term" value="P:cysteine metabolic process"/>
    <property type="evidence" value="ECO:0007669"/>
    <property type="project" value="InterPro"/>
</dbReference>
<comment type="similarity">
    <text evidence="2">Belongs to the class-V pyridoxal-phosphate-dependent aminotransferase family. Csd subfamily.</text>
</comment>
<dbReference type="Pfam" id="PF02657">
    <property type="entry name" value="SufE"/>
    <property type="match status" value="1"/>
</dbReference>
<name>A0A2P8EVG1_9GAMM</name>
<dbReference type="Proteomes" id="UP000242133">
    <property type="component" value="Unassembled WGS sequence"/>
</dbReference>
<dbReference type="OrthoDB" id="9808002at2"/>
<evidence type="ECO:0000256" key="5">
    <source>
        <dbReference type="ARBA" id="ARBA00022898"/>
    </source>
</evidence>
<comment type="catalytic activity">
    <reaction evidence="6">
        <text>(sulfur carrier)-H + L-cysteine = (sulfur carrier)-SH + L-alanine</text>
        <dbReference type="Rhea" id="RHEA:43892"/>
        <dbReference type="Rhea" id="RHEA-COMP:14737"/>
        <dbReference type="Rhea" id="RHEA-COMP:14739"/>
        <dbReference type="ChEBI" id="CHEBI:29917"/>
        <dbReference type="ChEBI" id="CHEBI:35235"/>
        <dbReference type="ChEBI" id="CHEBI:57972"/>
        <dbReference type="ChEBI" id="CHEBI:64428"/>
        <dbReference type="EC" id="2.8.1.7"/>
    </reaction>
</comment>